<dbReference type="OrthoDB" id="202825at2759"/>
<feature type="region of interest" description="Disordered" evidence="1">
    <location>
        <begin position="45"/>
        <end position="80"/>
    </location>
</feature>
<evidence type="ECO:0000313" key="3">
    <source>
        <dbReference type="Proteomes" id="UP000011761"/>
    </source>
</evidence>
<name>M2MP22_BAUPA</name>
<accession>M2MP22</accession>
<organism evidence="2 3">
    <name type="scientific">Baudoinia panamericana (strain UAMH 10762)</name>
    <name type="common">Angels' share fungus</name>
    <name type="synonym">Baudoinia compniacensis (strain UAMH 10762)</name>
    <dbReference type="NCBI Taxonomy" id="717646"/>
    <lineage>
        <taxon>Eukaryota</taxon>
        <taxon>Fungi</taxon>
        <taxon>Dikarya</taxon>
        <taxon>Ascomycota</taxon>
        <taxon>Pezizomycotina</taxon>
        <taxon>Dothideomycetes</taxon>
        <taxon>Dothideomycetidae</taxon>
        <taxon>Mycosphaerellales</taxon>
        <taxon>Teratosphaeriaceae</taxon>
        <taxon>Baudoinia</taxon>
    </lineage>
</organism>
<proteinExistence type="predicted"/>
<dbReference type="EMBL" id="KB445553">
    <property type="protein sequence ID" value="EMC98451.1"/>
    <property type="molecule type" value="Genomic_DNA"/>
</dbReference>
<dbReference type="HOGENOM" id="CLU_888522_0_0_1"/>
<evidence type="ECO:0000256" key="1">
    <source>
        <dbReference type="SAM" id="MobiDB-lite"/>
    </source>
</evidence>
<dbReference type="Proteomes" id="UP000011761">
    <property type="component" value="Unassembled WGS sequence"/>
</dbReference>
<evidence type="ECO:0000313" key="2">
    <source>
        <dbReference type="EMBL" id="EMC98451.1"/>
    </source>
</evidence>
<dbReference type="STRING" id="717646.M2MP22"/>
<gene>
    <name evidence="2" type="ORF">BAUCODRAFT_32491</name>
</gene>
<keyword evidence="3" id="KW-1185">Reference proteome</keyword>
<dbReference type="GeneID" id="19111792"/>
<reference evidence="2 3" key="1">
    <citation type="journal article" date="2012" name="PLoS Pathog.">
        <title>Diverse lifestyles and strategies of plant pathogenesis encoded in the genomes of eighteen Dothideomycetes fungi.</title>
        <authorList>
            <person name="Ohm R.A."/>
            <person name="Feau N."/>
            <person name="Henrissat B."/>
            <person name="Schoch C.L."/>
            <person name="Horwitz B.A."/>
            <person name="Barry K.W."/>
            <person name="Condon B.J."/>
            <person name="Copeland A.C."/>
            <person name="Dhillon B."/>
            <person name="Glaser F."/>
            <person name="Hesse C.N."/>
            <person name="Kosti I."/>
            <person name="LaButti K."/>
            <person name="Lindquist E.A."/>
            <person name="Lucas S."/>
            <person name="Salamov A.A."/>
            <person name="Bradshaw R.E."/>
            <person name="Ciuffetti L."/>
            <person name="Hamelin R.C."/>
            <person name="Kema G.H.J."/>
            <person name="Lawrence C."/>
            <person name="Scott J.A."/>
            <person name="Spatafora J.W."/>
            <person name="Turgeon B.G."/>
            <person name="de Wit P.J.G.M."/>
            <person name="Zhong S."/>
            <person name="Goodwin S.B."/>
            <person name="Grigoriev I.V."/>
        </authorList>
    </citation>
    <scope>NUCLEOTIDE SEQUENCE [LARGE SCALE GENOMIC DNA]</scope>
    <source>
        <strain evidence="2 3">UAMH 10762</strain>
    </source>
</reference>
<protein>
    <submittedName>
        <fullName evidence="2">Uncharacterized protein</fullName>
    </submittedName>
</protein>
<dbReference type="AlphaFoldDB" id="M2MP22"/>
<sequence length="291" mass="31719">MLIVGFNRVNDATDGADMQGQLVYAYVKMFADLLDTFSAAPEAELNRVGSEDGSSGTGKRPTSSKGKSSRAQKPKQLGARDMPSLNAMTSFLCGMLALLDATSEGHGQMFEGFAYCVLTKLGACLYTCVFGQSRGDGIEAEIMANNQTSGETTHDEPHLAAKQDSPELQQARMQAPYLLHLLTRLMTLAPTHLGSSMLTKTGKPRHIAAKNVSKASLAVHAREKLQRTLLKCTFGDRQDDALMDCLKMPGMPEKALPMPKVGEVDVREWFTEEVWRLVGWDVLSSSNEKVS</sequence>
<dbReference type="eggNOG" id="ENOG502SPJ4">
    <property type="taxonomic scope" value="Eukaryota"/>
</dbReference>
<dbReference type="OMA" id="HFYTLQK"/>
<dbReference type="RefSeq" id="XP_007674496.1">
    <property type="nucleotide sequence ID" value="XM_007676306.1"/>
</dbReference>
<dbReference type="KEGG" id="bcom:BAUCODRAFT_32491"/>